<dbReference type="SUPFAM" id="SSF100910">
    <property type="entry name" value="Chemosensory protein Csp2"/>
    <property type="match status" value="1"/>
</dbReference>
<dbReference type="InterPro" id="IPR005055">
    <property type="entry name" value="A10/PebIII"/>
</dbReference>
<reference evidence="2" key="1">
    <citation type="submission" date="2014-08" db="EMBL/GenBank/DDBJ databases">
        <title>Putative chemosensory protein genes in Cnaphalocrocis medinalis.</title>
        <authorList>
            <person name="Liu S."/>
        </authorList>
    </citation>
    <scope>NUCLEOTIDE SEQUENCE</scope>
    <source>
        <strain evidence="2">HF</strain>
    </source>
</reference>
<feature type="chain" id="PRO_5001973007" evidence="1">
    <location>
        <begin position="19"/>
        <end position="105"/>
    </location>
</feature>
<dbReference type="InterPro" id="IPR036682">
    <property type="entry name" value="OS_D_A10/PebIII_sf"/>
</dbReference>
<evidence type="ECO:0000256" key="1">
    <source>
        <dbReference type="SAM" id="SignalP"/>
    </source>
</evidence>
<organism evidence="2">
    <name type="scientific">Cnaphalocrocis medinalis</name>
    <name type="common">Rice leaffolder moth</name>
    <dbReference type="NCBI Taxonomy" id="437488"/>
    <lineage>
        <taxon>Eukaryota</taxon>
        <taxon>Metazoa</taxon>
        <taxon>Ecdysozoa</taxon>
        <taxon>Arthropoda</taxon>
        <taxon>Hexapoda</taxon>
        <taxon>Insecta</taxon>
        <taxon>Pterygota</taxon>
        <taxon>Neoptera</taxon>
        <taxon>Endopterygota</taxon>
        <taxon>Lepidoptera</taxon>
        <taxon>Glossata</taxon>
        <taxon>Ditrysia</taxon>
        <taxon>Pyraloidea</taxon>
        <taxon>Crambidae</taxon>
        <taxon>Pyraustinae</taxon>
        <taxon>Cnaphalocrocis</taxon>
    </lineage>
</organism>
<protein>
    <submittedName>
        <fullName evidence="2">Chemosensory protein</fullName>
    </submittedName>
</protein>
<evidence type="ECO:0000313" key="2">
    <source>
        <dbReference type="EMBL" id="AIX97831.1"/>
    </source>
</evidence>
<accession>A0A0A1CP57</accession>
<dbReference type="AlphaFoldDB" id="A0A0A1CP57"/>
<gene>
    <name evidence="2" type="primary">CSP12</name>
</gene>
<dbReference type="Gene3D" id="1.10.2080.10">
    <property type="entry name" value="Insect odorant-binding protein A10/Ejaculatory bulb-specific protein 3"/>
    <property type="match status" value="1"/>
</dbReference>
<keyword evidence="1" id="KW-0732">Signal</keyword>
<dbReference type="OrthoDB" id="6355718at2759"/>
<name>A0A0A1CP57_CNAME</name>
<sequence>MQKILCIVFLSSVVSTIAYPAPQMTDGQLEQTLADRSTMQRHLRCALQEGPCDPVGRRLRILAPLVLRGACPQCSVQETRQIQRTLAYVQRNYPWEWAKIVRQYG</sequence>
<feature type="signal peptide" evidence="1">
    <location>
        <begin position="1"/>
        <end position="18"/>
    </location>
</feature>
<proteinExistence type="evidence at transcript level"/>
<dbReference type="PANTHER" id="PTHR11257">
    <property type="entry name" value="CHEMOSENSORY PROTEIN-RELATED"/>
    <property type="match status" value="1"/>
</dbReference>
<dbReference type="PANTHER" id="PTHR11257:SF11">
    <property type="entry name" value="CHEMOSENSORY PROTEIN 17"/>
    <property type="match status" value="1"/>
</dbReference>
<dbReference type="Pfam" id="PF03392">
    <property type="entry name" value="OS-D"/>
    <property type="match status" value="1"/>
</dbReference>
<dbReference type="EMBL" id="KM365196">
    <property type="protein sequence ID" value="AIX97831.1"/>
    <property type="molecule type" value="mRNA"/>
</dbReference>